<dbReference type="InterPro" id="IPR017137">
    <property type="entry name" value="Arg-tRNA-P_Trfase_1_euk"/>
</dbReference>
<protein>
    <recommendedName>
        <fullName evidence="1">Arginyl-tRNA--protein transferase 1</fullName>
        <shortName evidence="1">Arginyltransferase 1</shortName>
        <shortName evidence="1">R-transferase 1</shortName>
        <ecNumber evidence="1">2.3.2.8</ecNumber>
    </recommendedName>
    <alternativeName>
        <fullName evidence="1">Arginine-tRNA--protein transferase 1</fullName>
    </alternativeName>
</protein>
<reference evidence="4" key="2">
    <citation type="journal article" date="2023" name="Science">
        <title>Genomic signatures of disease resistance in endangered staghorn corals.</title>
        <authorList>
            <person name="Vollmer S.V."/>
            <person name="Selwyn J.D."/>
            <person name="Despard B.A."/>
            <person name="Roesel C.L."/>
        </authorList>
    </citation>
    <scope>NUCLEOTIDE SEQUENCE</scope>
    <source>
        <strain evidence="4">K2</strain>
    </source>
</reference>
<feature type="region of interest" description="Disordered" evidence="2">
    <location>
        <begin position="37"/>
        <end position="134"/>
    </location>
</feature>
<dbReference type="PIRSF" id="PIRSF037207">
    <property type="entry name" value="ATE1_euk"/>
    <property type="match status" value="1"/>
</dbReference>
<keyword evidence="1" id="KW-0012">Acyltransferase</keyword>
<dbReference type="GO" id="GO:0004057">
    <property type="term" value="F:arginyl-tRNA--protein transferase activity"/>
    <property type="evidence" value="ECO:0007669"/>
    <property type="project" value="UniProtKB-EC"/>
</dbReference>
<evidence type="ECO:0000256" key="1">
    <source>
        <dbReference type="PIRNR" id="PIRNR037207"/>
    </source>
</evidence>
<dbReference type="EMBL" id="JARQWQ010000007">
    <property type="protein sequence ID" value="KAK2570522.1"/>
    <property type="molecule type" value="Genomic_DNA"/>
</dbReference>
<accession>A0AAD9R026</accession>
<dbReference type="InterPro" id="IPR030700">
    <property type="entry name" value="N-end_Aminoacyl_Trfase"/>
</dbReference>
<name>A0AAD9R026_ACRCE</name>
<reference evidence="4" key="1">
    <citation type="journal article" date="2023" name="G3 (Bethesda)">
        <title>Whole genome assembly and annotation of the endangered Caribbean coral Acropora cervicornis.</title>
        <authorList>
            <person name="Selwyn J.D."/>
            <person name="Vollmer S.V."/>
        </authorList>
    </citation>
    <scope>NUCLEOTIDE SEQUENCE</scope>
    <source>
        <strain evidence="4">K2</strain>
    </source>
</reference>
<evidence type="ECO:0000259" key="3">
    <source>
        <dbReference type="Pfam" id="PF04377"/>
    </source>
</evidence>
<gene>
    <name evidence="4" type="ORF">P5673_004187</name>
</gene>
<evidence type="ECO:0000313" key="4">
    <source>
        <dbReference type="EMBL" id="KAK2570522.1"/>
    </source>
</evidence>
<keyword evidence="1 4" id="KW-0808">Transferase</keyword>
<comment type="catalytic activity">
    <reaction evidence="1">
        <text>an N-terminal L-alpha-aminoacyl-[protein] + L-arginyl-tRNA(Arg) = an N-terminal L-arginyl-L-aminoacyl-[protein] + tRNA(Arg) + H(+)</text>
        <dbReference type="Rhea" id="RHEA:10208"/>
        <dbReference type="Rhea" id="RHEA-COMP:9658"/>
        <dbReference type="Rhea" id="RHEA-COMP:9673"/>
        <dbReference type="Rhea" id="RHEA-COMP:10636"/>
        <dbReference type="Rhea" id="RHEA-COMP:10638"/>
        <dbReference type="ChEBI" id="CHEBI:15378"/>
        <dbReference type="ChEBI" id="CHEBI:78442"/>
        <dbReference type="ChEBI" id="CHEBI:78513"/>
        <dbReference type="ChEBI" id="CHEBI:78597"/>
        <dbReference type="ChEBI" id="CHEBI:83562"/>
        <dbReference type="EC" id="2.3.2.8"/>
    </reaction>
</comment>
<dbReference type="EC" id="2.3.2.8" evidence="1"/>
<proteinExistence type="inferred from homology"/>
<comment type="caution">
    <text evidence="4">The sequence shown here is derived from an EMBL/GenBank/DDBJ whole genome shotgun (WGS) entry which is preliminary data.</text>
</comment>
<dbReference type="InterPro" id="IPR007472">
    <property type="entry name" value="N-end_Aminoacyl_Trfase_C"/>
</dbReference>
<evidence type="ECO:0000256" key="2">
    <source>
        <dbReference type="SAM" id="MobiDB-lite"/>
    </source>
</evidence>
<keyword evidence="5" id="KW-1185">Reference proteome</keyword>
<dbReference type="AlphaFoldDB" id="A0AAD9R026"/>
<keyword evidence="1" id="KW-0833">Ubl conjugation pathway</keyword>
<feature type="compositionally biased region" description="Low complexity" evidence="2">
    <location>
        <begin position="113"/>
        <end position="124"/>
    </location>
</feature>
<feature type="domain" description="N-end rule aminoacyl transferase C-terminal" evidence="3">
    <location>
        <begin position="239"/>
        <end position="361"/>
    </location>
</feature>
<organism evidence="4 5">
    <name type="scientific">Acropora cervicornis</name>
    <name type="common">Staghorn coral</name>
    <dbReference type="NCBI Taxonomy" id="6130"/>
    <lineage>
        <taxon>Eukaryota</taxon>
        <taxon>Metazoa</taxon>
        <taxon>Cnidaria</taxon>
        <taxon>Anthozoa</taxon>
        <taxon>Hexacorallia</taxon>
        <taxon>Scleractinia</taxon>
        <taxon>Astrocoeniina</taxon>
        <taxon>Acroporidae</taxon>
        <taxon>Acropora</taxon>
    </lineage>
</organism>
<dbReference type="GO" id="GO:0005737">
    <property type="term" value="C:cytoplasm"/>
    <property type="evidence" value="ECO:0007669"/>
    <property type="project" value="TreeGrafter"/>
</dbReference>
<sequence>MKKLCCPMYTIKCDAVAFQPSKSQKKVLKKMTKFLTIPKTGPSSSHDKETVPSESLNSTMGHFVEPSPGKLPSFTLSKSHFAGKNHSGEKQLPKDSPSPSFSGERTSNPVEVKTGSTKGKTPTPGVGPDPTKPPCEKAKISELESILKTPKGSVTKSLEDLIMDRLPNQLPVHDLQIKLVLSDPSDVEFQQSFPKTAELFFKYQRVIHKDPPEKCTQKRVKLVRVSMESKEFQATFQQTHELFAKYQIAIHHDSIADCTEREHYTGPGSPPMGFGSFHQQYFIDVGVIDILPRCVSSVYFFYDPDFSFLSPGVYSALRELHFTRSLQKTTPSIKSYYMGFYIHSCPKMKYKGRYNPSYLVCPESYEWIPIEQCIPKLDCSGYARLDDSNREPPKGSIENVVVLFNYEAMRYRIYQLISRARDSEEVQEYAELVGPVVASRMLLYRSD</sequence>
<dbReference type="Pfam" id="PF04377">
    <property type="entry name" value="ATE_C"/>
    <property type="match status" value="1"/>
</dbReference>
<dbReference type="Proteomes" id="UP001249851">
    <property type="component" value="Unassembled WGS sequence"/>
</dbReference>
<evidence type="ECO:0000313" key="5">
    <source>
        <dbReference type="Proteomes" id="UP001249851"/>
    </source>
</evidence>
<feature type="compositionally biased region" description="Polar residues" evidence="2">
    <location>
        <begin position="97"/>
        <end position="109"/>
    </location>
</feature>
<comment type="similarity">
    <text evidence="1">Belongs to the R-transferase family.</text>
</comment>
<dbReference type="PANTHER" id="PTHR21367:SF1">
    <property type="entry name" value="ARGINYL-TRNA--PROTEIN TRANSFERASE 1"/>
    <property type="match status" value="1"/>
</dbReference>
<dbReference type="PANTHER" id="PTHR21367">
    <property type="entry name" value="ARGININE-TRNA-PROTEIN TRANSFERASE 1"/>
    <property type="match status" value="1"/>
</dbReference>
<comment type="function">
    <text evidence="1">Involved in the post-translational conjugation of arginine to the N-terminal aspartate or glutamate of a protein. This arginylation is required for degradation of the protein via the ubiquitin pathway.</text>
</comment>